<dbReference type="InterPro" id="IPR052176">
    <property type="entry name" value="Glycosyl_Hydrlase_43_Enz"/>
</dbReference>
<dbReference type="Gene3D" id="2.115.10.20">
    <property type="entry name" value="Glycosyl hydrolase domain, family 43"/>
    <property type="match status" value="2"/>
</dbReference>
<dbReference type="PANTHER" id="PTHR43772:SF2">
    <property type="entry name" value="PUTATIVE (AFU_ORTHOLOGUE AFUA_2G04480)-RELATED"/>
    <property type="match status" value="1"/>
</dbReference>
<keyword evidence="2" id="KW-0624">Polysaccharide degradation</keyword>
<dbReference type="Pfam" id="PF04616">
    <property type="entry name" value="Glyco_hydro_43"/>
    <property type="match status" value="2"/>
</dbReference>
<dbReference type="Proteomes" id="UP000289859">
    <property type="component" value="Unassembled WGS sequence"/>
</dbReference>
<accession>A0A4Q0PAU9</accession>
<keyword evidence="8" id="KW-1185">Reference proteome</keyword>
<keyword evidence="5" id="KW-0326">Glycosidase</keyword>
<dbReference type="RefSeq" id="WP_128764913.1">
    <property type="nucleotide sequence ID" value="NZ_JBHUOO010000047.1"/>
</dbReference>
<name>A0A4Q0PAU9_9FLAO</name>
<dbReference type="PROSITE" id="PS51257">
    <property type="entry name" value="PROKAR_LIPOPROTEIN"/>
    <property type="match status" value="1"/>
</dbReference>
<evidence type="ECO:0000256" key="2">
    <source>
        <dbReference type="ARBA" id="ARBA00022651"/>
    </source>
</evidence>
<evidence type="ECO:0000256" key="3">
    <source>
        <dbReference type="ARBA" id="ARBA00022801"/>
    </source>
</evidence>
<feature type="chain" id="PRO_5020220459" evidence="6">
    <location>
        <begin position="22"/>
        <end position="721"/>
    </location>
</feature>
<dbReference type="GO" id="GO:0004553">
    <property type="term" value="F:hydrolase activity, hydrolyzing O-glycosyl compounds"/>
    <property type="evidence" value="ECO:0007669"/>
    <property type="project" value="InterPro"/>
</dbReference>
<dbReference type="AlphaFoldDB" id="A0A4Q0PAU9"/>
<dbReference type="InterPro" id="IPR006710">
    <property type="entry name" value="Glyco_hydro_43"/>
</dbReference>
<dbReference type="CDD" id="cd18828">
    <property type="entry name" value="GH43_BT3675-like"/>
    <property type="match status" value="1"/>
</dbReference>
<keyword evidence="4" id="KW-0119">Carbohydrate metabolism</keyword>
<dbReference type="SUPFAM" id="SSF75005">
    <property type="entry name" value="Arabinanase/levansucrase/invertase"/>
    <property type="match status" value="3"/>
</dbReference>
<dbReference type="PANTHER" id="PTHR43772">
    <property type="entry name" value="ENDO-1,4-BETA-XYLANASE"/>
    <property type="match status" value="1"/>
</dbReference>
<proteinExistence type="inferred from homology"/>
<sequence length="721" mass="80369">MLKSKLVFVFAVVFSTFFSSCVTTEKEDDFSAYLFVYFTGNGPGEEAVHYALSKNGYDYYALNNDKPIVSTDSISTTGGVRDPHILRGEDGNFYMVLTDLKTNEGWNNTGIILAKSSDLINWETSRIDLAKKFSEFSDITRAWAPQTIYDAEAGKYMIYFSMLQPGGYDKVYYTYANEDFTGLETVPEHLFYSPDEKSCIDADIIKKGNKFYMFYKTEGTATKGIRVAVSDSLTSGYVPEEGYKDQTDRAVEGSSVFKMIDSDTYILLYDMYIDGKYQFAESTDLLNFKALGADKISMNFHPRHGTIIPVTEAEATSLLKEFPSVDLPLIVGANGAAIRKQNIVVNPEEASVYLPVYTDSSLTDLAPELVAFPGVSIVENGAKDFSTGANSYTLSLPDGSQKIYSVAAAVANNPVLDGFYADPEIIYSYKDEKFYLYPTSDGFDGWSGTYFKTFSSKDLVHWKDEGVIVDLLKDVSWANRNAWAPCIAEKEIDGAYKYFYYFSAAQNIGLATADNPAGPFIDMGKAFVGEKPDAVKRRGGQIIDPDVFIDPQSGKGYFYWGNGYMAGAELDENMMSYKEETLKELTPDGTYREGTEVFFRKGKYYFLWSEDDTRSPNYRVRYATAETPLGPLTIPEENMVIQKDEEAEIYGTGHNSVINVPGTDDWYIVYHRFTRPKGISMGGPAGFHREVCIDKLTFAEDGSILEVTPTVAGIAPITISE</sequence>
<dbReference type="CDD" id="cd08983">
    <property type="entry name" value="GH43_Bt3655-like"/>
    <property type="match status" value="1"/>
</dbReference>
<keyword evidence="3 7" id="KW-0378">Hydrolase</keyword>
<dbReference type="EMBL" id="QOVK01000004">
    <property type="protein sequence ID" value="RXG23904.1"/>
    <property type="molecule type" value="Genomic_DNA"/>
</dbReference>
<organism evidence="7 8">
    <name type="scientific">Leeuwenhoekiella polynyae</name>
    <dbReference type="NCBI Taxonomy" id="1550906"/>
    <lineage>
        <taxon>Bacteria</taxon>
        <taxon>Pseudomonadati</taxon>
        <taxon>Bacteroidota</taxon>
        <taxon>Flavobacteriia</taxon>
        <taxon>Flavobacteriales</taxon>
        <taxon>Flavobacteriaceae</taxon>
        <taxon>Leeuwenhoekiella</taxon>
    </lineage>
</organism>
<keyword evidence="2" id="KW-0858">Xylan degradation</keyword>
<evidence type="ECO:0000313" key="7">
    <source>
        <dbReference type="EMBL" id="RXG23904.1"/>
    </source>
</evidence>
<evidence type="ECO:0000256" key="1">
    <source>
        <dbReference type="ARBA" id="ARBA00009865"/>
    </source>
</evidence>
<comment type="similarity">
    <text evidence="1">Belongs to the glycosyl hydrolase 43 family.</text>
</comment>
<dbReference type="GO" id="GO:0045493">
    <property type="term" value="P:xylan catabolic process"/>
    <property type="evidence" value="ECO:0007669"/>
    <property type="project" value="UniProtKB-KW"/>
</dbReference>
<protein>
    <submittedName>
        <fullName evidence="7">Glycosyl hydrolase family 43</fullName>
    </submittedName>
</protein>
<reference evidence="7 8" key="1">
    <citation type="submission" date="2018-07" db="EMBL/GenBank/DDBJ databases">
        <title>Leeuwenhoekiella genomics.</title>
        <authorList>
            <person name="Tahon G."/>
            <person name="Willems A."/>
        </authorList>
    </citation>
    <scope>NUCLEOTIDE SEQUENCE [LARGE SCALE GENOMIC DNA]</scope>
    <source>
        <strain evidence="7 8">LMG 29608</strain>
    </source>
</reference>
<evidence type="ECO:0000256" key="5">
    <source>
        <dbReference type="ARBA" id="ARBA00023295"/>
    </source>
</evidence>
<dbReference type="OrthoDB" id="9763933at2"/>
<evidence type="ECO:0000313" key="8">
    <source>
        <dbReference type="Proteomes" id="UP000289859"/>
    </source>
</evidence>
<dbReference type="InterPro" id="IPR023296">
    <property type="entry name" value="Glyco_hydro_beta-prop_sf"/>
</dbReference>
<keyword evidence="6" id="KW-0732">Signal</keyword>
<evidence type="ECO:0000256" key="6">
    <source>
        <dbReference type="SAM" id="SignalP"/>
    </source>
</evidence>
<gene>
    <name evidence="7" type="ORF">DSM02_1388</name>
</gene>
<feature type="signal peptide" evidence="6">
    <location>
        <begin position="1"/>
        <end position="21"/>
    </location>
</feature>
<comment type="caution">
    <text evidence="7">The sequence shown here is derived from an EMBL/GenBank/DDBJ whole genome shotgun (WGS) entry which is preliminary data.</text>
</comment>
<evidence type="ECO:0000256" key="4">
    <source>
        <dbReference type="ARBA" id="ARBA00023277"/>
    </source>
</evidence>